<evidence type="ECO:0000313" key="1">
    <source>
        <dbReference type="EMBL" id="CAK8054068.1"/>
    </source>
</evidence>
<proteinExistence type="predicted"/>
<protein>
    <submittedName>
        <fullName evidence="1">Uncharacterized protein</fullName>
    </submittedName>
</protein>
<keyword evidence="2" id="KW-1185">Reference proteome</keyword>
<evidence type="ECO:0000313" key="2">
    <source>
        <dbReference type="Proteomes" id="UP001314241"/>
    </source>
</evidence>
<dbReference type="EMBL" id="CAWVOH010000001">
    <property type="protein sequence ID" value="CAK8054068.1"/>
    <property type="molecule type" value="Genomic_DNA"/>
</dbReference>
<gene>
    <name evidence="1" type="ORF">R54876_GBNLAHCA_00628</name>
</gene>
<organism evidence="1 2">
    <name type="scientific">Eupransor demetentiae</name>
    <dbReference type="NCBI Taxonomy" id="3109584"/>
    <lineage>
        <taxon>Bacteria</taxon>
        <taxon>Bacillati</taxon>
        <taxon>Bacillota</taxon>
        <taxon>Bacilli</taxon>
        <taxon>Lactobacillales</taxon>
        <taxon>Lactobacillaceae</taxon>
        <taxon>Eupransor</taxon>
    </lineage>
</organism>
<dbReference type="Proteomes" id="UP001314241">
    <property type="component" value="Unassembled WGS sequence"/>
</dbReference>
<name>A0ABM9N4H0_9LACO</name>
<reference evidence="1 2" key="1">
    <citation type="submission" date="2024-01" db="EMBL/GenBank/DDBJ databases">
        <authorList>
            <person name="Botero Cardona J."/>
        </authorList>
    </citation>
    <scope>NUCLEOTIDE SEQUENCE [LARGE SCALE GENOMIC DNA]</scope>
    <source>
        <strain evidence="1 2">LMG 33000</strain>
    </source>
</reference>
<dbReference type="RefSeq" id="WP_349641611.1">
    <property type="nucleotide sequence ID" value="NZ_CAWVOH010000001.1"/>
</dbReference>
<comment type="caution">
    <text evidence="1">The sequence shown here is derived from an EMBL/GenBank/DDBJ whole genome shotgun (WGS) entry which is preliminary data.</text>
</comment>
<accession>A0ABM9N4H0</accession>
<sequence>MKLSDFEVLTRYMRPESKLFLLDEKKQKLPLAEIKYHPNGADLLFLPGKKALTLSQLLGRLSQAGHQTEFYQADGRDILGFRLDEDYNICLR</sequence>